<dbReference type="SUPFAM" id="SSF82784">
    <property type="entry name" value="OsmC-like"/>
    <property type="match status" value="1"/>
</dbReference>
<dbReference type="AlphaFoldDB" id="A0AAJ5WPY1"/>
<proteinExistence type="predicted"/>
<dbReference type="InterPro" id="IPR036102">
    <property type="entry name" value="OsmC/Ohrsf"/>
</dbReference>
<evidence type="ECO:0000313" key="2">
    <source>
        <dbReference type="Proteomes" id="UP001220610"/>
    </source>
</evidence>
<reference evidence="1" key="1">
    <citation type="submission" date="2023-03" db="EMBL/GenBank/DDBJ databases">
        <title>Andean soil-derived lignocellulolytic bacterial consortium as a source of novel taxa and putative plastic-active enzymes.</title>
        <authorList>
            <person name="Diaz-Garcia L."/>
            <person name="Chuvochina M."/>
            <person name="Feuerriegel G."/>
            <person name="Bunk B."/>
            <person name="Sproer C."/>
            <person name="Streit W.R."/>
            <person name="Rodriguez L.M."/>
            <person name="Overmann J."/>
            <person name="Jimenez D.J."/>
        </authorList>
    </citation>
    <scope>NUCLEOTIDE SEQUENCE</scope>
    <source>
        <strain evidence="1">MAG 7</strain>
    </source>
</reference>
<dbReference type="Gene3D" id="3.30.300.20">
    <property type="match status" value="1"/>
</dbReference>
<dbReference type="Pfam" id="PF02566">
    <property type="entry name" value="OsmC"/>
    <property type="match status" value="1"/>
</dbReference>
<dbReference type="InterPro" id="IPR003718">
    <property type="entry name" value="OsmC/Ohr_fam"/>
</dbReference>
<protein>
    <submittedName>
        <fullName evidence="1">OsmC family protein</fullName>
    </submittedName>
</protein>
<dbReference type="InterPro" id="IPR015946">
    <property type="entry name" value="KH_dom-like_a/b"/>
</dbReference>
<accession>A0AAJ5WPY1</accession>
<evidence type="ECO:0000313" key="1">
    <source>
        <dbReference type="EMBL" id="WEK34433.1"/>
    </source>
</evidence>
<gene>
    <name evidence="1" type="ORF">P0Y53_18255</name>
</gene>
<organism evidence="1 2">
    <name type="scientific">Candidatus Pseudobacter hemicellulosilyticus</name>
    <dbReference type="NCBI Taxonomy" id="3121375"/>
    <lineage>
        <taxon>Bacteria</taxon>
        <taxon>Pseudomonadati</taxon>
        <taxon>Bacteroidota</taxon>
        <taxon>Chitinophagia</taxon>
        <taxon>Chitinophagales</taxon>
        <taxon>Chitinophagaceae</taxon>
        <taxon>Pseudobacter</taxon>
    </lineage>
</organism>
<dbReference type="EMBL" id="CP119311">
    <property type="protein sequence ID" value="WEK34433.1"/>
    <property type="molecule type" value="Genomic_DNA"/>
</dbReference>
<sequence>MTSSIVYEGNLRTVCTHLKSGTTIETDAPLDNQGLAERFSPSDLVATALGSCMMTIMGIKARDMQVDLAGVKIDVEKLMKAEPRRIGGINLTFHFPETLQLDEKQRTILERAAHTCPVIYSIHPDIEVKVTFNWPVSA</sequence>
<dbReference type="PANTHER" id="PTHR39624:SF2">
    <property type="entry name" value="OSMC-LIKE PROTEIN"/>
    <property type="match status" value="1"/>
</dbReference>
<name>A0AAJ5WPY1_9BACT</name>
<dbReference type="Proteomes" id="UP001220610">
    <property type="component" value="Chromosome"/>
</dbReference>
<dbReference type="PANTHER" id="PTHR39624">
    <property type="entry name" value="PROTEIN INVOLVED IN RIMO-MEDIATED BETA-METHYLTHIOLATION OF RIBOSOMAL PROTEIN S12 YCAO"/>
    <property type="match status" value="1"/>
</dbReference>